<sequence length="229" mass="27168">MNNSMKFLILCLFINSYAIGQWVQPIKMVSRPGVTTKVIVNGGARLLQENVFGDEMKKQKEIYEETQKYAAKMLAYRELAHRALTQVSSEITNAKKLKNTYLMLDDVKDEVLVLMNKTKSNPREALISWRTYMEIGLKVTNLYKKIQEQALKEHDLYAFNSYDRTIMIDDIYRDIRYIKGLLWYLNRKLEFTKKQKIWESIPVVWRSVEIDKSIINNIMFKYRMIKNDL</sequence>
<gene>
    <name evidence="1" type="ORF">SAMEA104719789_01666</name>
</gene>
<proteinExistence type="predicted"/>
<reference evidence="1 2" key="1">
    <citation type="submission" date="2018-09" db="EMBL/GenBank/DDBJ databases">
        <authorList>
            <consortium name="Pathogen Informatics"/>
        </authorList>
    </citation>
    <scope>NUCLEOTIDE SEQUENCE [LARGE SCALE GENOMIC DNA]</scope>
    <source>
        <strain evidence="1 2">OH-22767</strain>
    </source>
</reference>
<dbReference type="Proteomes" id="UP000262142">
    <property type="component" value="Unassembled WGS sequence"/>
</dbReference>
<dbReference type="RefSeq" id="WP_119059814.1">
    <property type="nucleotide sequence ID" value="NZ_UNSC01000008.1"/>
</dbReference>
<accession>A0A383U3Q1</accession>
<evidence type="ECO:0000313" key="2">
    <source>
        <dbReference type="Proteomes" id="UP000262142"/>
    </source>
</evidence>
<protein>
    <submittedName>
        <fullName evidence="1">Uncharacterized protein</fullName>
    </submittedName>
</protein>
<name>A0A383U3Q1_9FLAO</name>
<keyword evidence="2" id="KW-1185">Reference proteome</keyword>
<dbReference type="EMBL" id="UNSC01000008">
    <property type="protein sequence ID" value="SZD74207.1"/>
    <property type="molecule type" value="Genomic_DNA"/>
</dbReference>
<dbReference type="AlphaFoldDB" id="A0A383U3Q1"/>
<organism evidence="1 2">
    <name type="scientific">Candidatus Ornithobacterium hominis</name>
    <dbReference type="NCBI Taxonomy" id="2497989"/>
    <lineage>
        <taxon>Bacteria</taxon>
        <taxon>Pseudomonadati</taxon>
        <taxon>Bacteroidota</taxon>
        <taxon>Flavobacteriia</taxon>
        <taxon>Flavobacteriales</taxon>
        <taxon>Weeksellaceae</taxon>
        <taxon>Ornithobacterium</taxon>
    </lineage>
</organism>
<evidence type="ECO:0000313" key="1">
    <source>
        <dbReference type="EMBL" id="SZD74207.1"/>
    </source>
</evidence>